<organism evidence="2 3">
    <name type="scientific">Mesorhizobium alhagi CCNWXJ12-2</name>
    <dbReference type="NCBI Taxonomy" id="1107882"/>
    <lineage>
        <taxon>Bacteria</taxon>
        <taxon>Pseudomonadati</taxon>
        <taxon>Pseudomonadota</taxon>
        <taxon>Alphaproteobacteria</taxon>
        <taxon>Hyphomicrobiales</taxon>
        <taxon>Phyllobacteriaceae</taxon>
        <taxon>Allomesorhizobium</taxon>
    </lineage>
</organism>
<evidence type="ECO:0000313" key="3">
    <source>
        <dbReference type="Proteomes" id="UP000003250"/>
    </source>
</evidence>
<protein>
    <recommendedName>
        <fullName evidence="4">Spy protein</fullName>
    </recommendedName>
</protein>
<evidence type="ECO:0000313" key="2">
    <source>
        <dbReference type="EMBL" id="EHK55562.1"/>
    </source>
</evidence>
<dbReference type="InterPro" id="IPR012899">
    <property type="entry name" value="LTXXQ"/>
</dbReference>
<evidence type="ECO:0000256" key="1">
    <source>
        <dbReference type="SAM" id="SignalP"/>
    </source>
</evidence>
<evidence type="ECO:0008006" key="4">
    <source>
        <dbReference type="Google" id="ProtNLM"/>
    </source>
</evidence>
<sequence>MSKLSMCAAVVVAVGAAFISSSHAQPQQGMMGMMGGGCPSFGMMGHGRMGQGSWGDGGWFRGMMGRQPKMGAMVEGRLAYLKGELNITVEQQPAWDAYASAVTGRVELMQGMHEGMAKTMQTGTATERMDARISGMEAMLESMKAMKPATDGLYSVLKDEQKAVADELIGGDCGAF</sequence>
<dbReference type="EMBL" id="AHAM01000159">
    <property type="protein sequence ID" value="EHK55562.1"/>
    <property type="molecule type" value="Genomic_DNA"/>
</dbReference>
<reference evidence="2 3" key="1">
    <citation type="journal article" date="2012" name="J. Bacteriol.">
        <title>Draft Genome Sequence of Mesorhizobium alhagi CCNWXJ12-2T, a Novel Salt-Resistant Species Isolated from the Desert of Northwestern China.</title>
        <authorList>
            <person name="Zhou M."/>
            <person name="Chen W."/>
            <person name="Chen H."/>
            <person name="Wei G."/>
        </authorList>
    </citation>
    <scope>NUCLEOTIDE SEQUENCE [LARGE SCALE GENOMIC DNA]</scope>
    <source>
        <strain evidence="2 3">CCNWXJ12-2</strain>
    </source>
</reference>
<keyword evidence="3" id="KW-1185">Reference proteome</keyword>
<dbReference type="Pfam" id="PF07813">
    <property type="entry name" value="LTXXQ"/>
    <property type="match status" value="1"/>
</dbReference>
<keyword evidence="1" id="KW-0732">Signal</keyword>
<proteinExistence type="predicted"/>
<accession>H0HUL6</accession>
<gene>
    <name evidence="2" type="ORF">MAXJ12_19368</name>
</gene>
<feature type="chain" id="PRO_5003535150" description="Spy protein" evidence="1">
    <location>
        <begin position="25"/>
        <end position="176"/>
    </location>
</feature>
<dbReference type="PATRIC" id="fig|1107882.3.peg.3779"/>
<name>H0HUL6_9HYPH</name>
<dbReference type="Proteomes" id="UP000003250">
    <property type="component" value="Unassembled WGS sequence"/>
</dbReference>
<feature type="signal peptide" evidence="1">
    <location>
        <begin position="1"/>
        <end position="24"/>
    </location>
</feature>
<dbReference type="AlphaFoldDB" id="H0HUL6"/>
<dbReference type="GO" id="GO:0042597">
    <property type="term" value="C:periplasmic space"/>
    <property type="evidence" value="ECO:0007669"/>
    <property type="project" value="InterPro"/>
</dbReference>